<dbReference type="SUPFAM" id="SSF56112">
    <property type="entry name" value="Protein kinase-like (PK-like)"/>
    <property type="match status" value="1"/>
</dbReference>
<name>A0A814UAZ2_9BILA</name>
<dbReference type="AlphaFoldDB" id="A0A814UAZ2"/>
<keyword evidence="4 13" id="KW-0808">Transferase</keyword>
<dbReference type="GO" id="GO:0004674">
    <property type="term" value="F:protein serine/threonine kinase activity"/>
    <property type="evidence" value="ECO:0007669"/>
    <property type="project" value="UniProtKB-KW"/>
</dbReference>
<evidence type="ECO:0000313" key="16">
    <source>
        <dbReference type="EMBL" id="CAF1133550.1"/>
    </source>
</evidence>
<evidence type="ECO:0000256" key="6">
    <source>
        <dbReference type="ARBA" id="ARBA00022741"/>
    </source>
</evidence>
<dbReference type="EMBL" id="CAJNOU010001239">
    <property type="protein sequence ID" value="CAF1174198.1"/>
    <property type="molecule type" value="Genomic_DNA"/>
</dbReference>
<dbReference type="InterPro" id="IPR000768">
    <property type="entry name" value="ART"/>
</dbReference>
<gene>
    <name evidence="17" type="ORF">SEV965_LOCUS19687</name>
    <name evidence="16" type="ORF">ZHD862_LOCUS19265</name>
</gene>
<evidence type="ECO:0000256" key="1">
    <source>
        <dbReference type="ARBA" id="ARBA00009558"/>
    </source>
</evidence>
<keyword evidence="3 13" id="KW-0328">Glycosyltransferase</keyword>
<evidence type="ECO:0000256" key="12">
    <source>
        <dbReference type="PROSITE-ProRule" id="PRU10141"/>
    </source>
</evidence>
<keyword evidence="6 12" id="KW-0547">Nucleotide-binding</keyword>
<comment type="similarity">
    <text evidence="1 13">Belongs to the Arg-specific ADP-ribosyltransferase family.</text>
</comment>
<dbReference type="InterPro" id="IPR011009">
    <property type="entry name" value="Kinase-like_dom_sf"/>
</dbReference>
<evidence type="ECO:0000256" key="2">
    <source>
        <dbReference type="ARBA" id="ARBA00022527"/>
    </source>
</evidence>
<evidence type="ECO:0000256" key="14">
    <source>
        <dbReference type="SAM" id="MobiDB-lite"/>
    </source>
</evidence>
<evidence type="ECO:0000256" key="9">
    <source>
        <dbReference type="ARBA" id="ARBA00047597"/>
    </source>
</evidence>
<dbReference type="GO" id="GO:0106274">
    <property type="term" value="F:NAD+-protein-arginine ADP-ribosyltransferase activity"/>
    <property type="evidence" value="ECO:0007669"/>
    <property type="project" value="UniProtKB-EC"/>
</dbReference>
<comment type="catalytic activity">
    <reaction evidence="10">
        <text>L-threonyl-[protein] + ATP = O-phospho-L-threonyl-[protein] + ADP + H(+)</text>
        <dbReference type="Rhea" id="RHEA:46608"/>
        <dbReference type="Rhea" id="RHEA-COMP:11060"/>
        <dbReference type="Rhea" id="RHEA-COMP:11605"/>
        <dbReference type="ChEBI" id="CHEBI:15378"/>
        <dbReference type="ChEBI" id="CHEBI:30013"/>
        <dbReference type="ChEBI" id="CHEBI:30616"/>
        <dbReference type="ChEBI" id="CHEBI:61977"/>
        <dbReference type="ChEBI" id="CHEBI:456216"/>
        <dbReference type="EC" id="2.7.11.1"/>
    </reaction>
</comment>
<evidence type="ECO:0000256" key="11">
    <source>
        <dbReference type="ARBA" id="ARBA00048679"/>
    </source>
</evidence>
<keyword evidence="13" id="KW-0520">NAD</keyword>
<comment type="catalytic activity">
    <reaction evidence="9 13">
        <text>L-arginyl-[protein] + NAD(+) = N(omega)-(ADP-D-ribosyl)-L-arginyl-[protein] + nicotinamide + H(+)</text>
        <dbReference type="Rhea" id="RHEA:19149"/>
        <dbReference type="Rhea" id="RHEA-COMP:10532"/>
        <dbReference type="Rhea" id="RHEA-COMP:15087"/>
        <dbReference type="ChEBI" id="CHEBI:15378"/>
        <dbReference type="ChEBI" id="CHEBI:17154"/>
        <dbReference type="ChEBI" id="CHEBI:29965"/>
        <dbReference type="ChEBI" id="CHEBI:57540"/>
        <dbReference type="ChEBI" id="CHEBI:142554"/>
        <dbReference type="EC" id="2.4.2.31"/>
    </reaction>
</comment>
<dbReference type="PROSITE" id="PS00107">
    <property type="entry name" value="PROTEIN_KINASE_ATP"/>
    <property type="match status" value="1"/>
</dbReference>
<dbReference type="InterPro" id="IPR017441">
    <property type="entry name" value="Protein_kinase_ATP_BS"/>
</dbReference>
<keyword evidence="13" id="KW-0521">NADP</keyword>
<dbReference type="EMBL" id="CAJNOT010001039">
    <property type="protein sequence ID" value="CAF1133550.1"/>
    <property type="molecule type" value="Genomic_DNA"/>
</dbReference>
<feature type="compositionally biased region" description="Polar residues" evidence="14">
    <location>
        <begin position="235"/>
        <end position="269"/>
    </location>
</feature>
<protein>
    <recommendedName>
        <fullName evidence="13">NAD(P)(+)--arginine ADP-ribosyltransferase</fullName>
        <ecNumber evidence="13">2.4.2.31</ecNumber>
    </recommendedName>
    <alternativeName>
        <fullName evidence="13">Mono(ADP-ribosyl)transferase</fullName>
    </alternativeName>
</protein>
<evidence type="ECO:0000256" key="5">
    <source>
        <dbReference type="ARBA" id="ARBA00022695"/>
    </source>
</evidence>
<evidence type="ECO:0000256" key="10">
    <source>
        <dbReference type="ARBA" id="ARBA00047899"/>
    </source>
</evidence>
<dbReference type="Gene3D" id="3.30.200.20">
    <property type="entry name" value="Phosphorylase Kinase, domain 1"/>
    <property type="match status" value="1"/>
</dbReference>
<dbReference type="InterPro" id="IPR000719">
    <property type="entry name" value="Prot_kinase_dom"/>
</dbReference>
<dbReference type="SUPFAM" id="SSF56399">
    <property type="entry name" value="ADP-ribosylation"/>
    <property type="match status" value="1"/>
</dbReference>
<keyword evidence="7" id="KW-0418">Kinase</keyword>
<evidence type="ECO:0000313" key="17">
    <source>
        <dbReference type="EMBL" id="CAF1174198.1"/>
    </source>
</evidence>
<keyword evidence="8 12" id="KW-0067">ATP-binding</keyword>
<dbReference type="Pfam" id="PF00069">
    <property type="entry name" value="Pkinase"/>
    <property type="match status" value="2"/>
</dbReference>
<organism evidence="17 18">
    <name type="scientific">Rotaria sordida</name>
    <dbReference type="NCBI Taxonomy" id="392033"/>
    <lineage>
        <taxon>Eukaryota</taxon>
        <taxon>Metazoa</taxon>
        <taxon>Spiralia</taxon>
        <taxon>Gnathifera</taxon>
        <taxon>Rotifera</taxon>
        <taxon>Eurotatoria</taxon>
        <taxon>Bdelloidea</taxon>
        <taxon>Philodinida</taxon>
        <taxon>Philodinidae</taxon>
        <taxon>Rotaria</taxon>
    </lineage>
</organism>
<feature type="binding site" evidence="12">
    <location>
        <position position="47"/>
    </location>
    <ligand>
        <name>ATP</name>
        <dbReference type="ChEBI" id="CHEBI:30616"/>
    </ligand>
</feature>
<dbReference type="Gene3D" id="1.10.510.10">
    <property type="entry name" value="Transferase(Phosphotransferase) domain 1"/>
    <property type="match status" value="1"/>
</dbReference>
<dbReference type="PANTHER" id="PTHR44899">
    <property type="entry name" value="CAMK FAMILY PROTEIN KINASE"/>
    <property type="match status" value="1"/>
</dbReference>
<evidence type="ECO:0000256" key="8">
    <source>
        <dbReference type="ARBA" id="ARBA00022840"/>
    </source>
</evidence>
<comment type="caution">
    <text evidence="17">The sequence shown here is derived from an EMBL/GenBank/DDBJ whole genome shotgun (WGS) entry which is preliminary data.</text>
</comment>
<dbReference type="EC" id="2.4.2.31" evidence="13"/>
<evidence type="ECO:0000313" key="18">
    <source>
        <dbReference type="Proteomes" id="UP000663889"/>
    </source>
</evidence>
<evidence type="ECO:0000256" key="13">
    <source>
        <dbReference type="RuleBase" id="RU361228"/>
    </source>
</evidence>
<keyword evidence="5" id="KW-0548">Nucleotidyltransferase</keyword>
<feature type="region of interest" description="Disordered" evidence="14">
    <location>
        <begin position="231"/>
        <end position="293"/>
    </location>
</feature>
<evidence type="ECO:0000256" key="4">
    <source>
        <dbReference type="ARBA" id="ARBA00022679"/>
    </source>
</evidence>
<dbReference type="Pfam" id="PF01129">
    <property type="entry name" value="ART"/>
    <property type="match status" value="1"/>
</dbReference>
<comment type="catalytic activity">
    <reaction evidence="11">
        <text>L-seryl-[protein] + ATP = O-phospho-L-seryl-[protein] + ADP + H(+)</text>
        <dbReference type="Rhea" id="RHEA:17989"/>
        <dbReference type="Rhea" id="RHEA-COMP:9863"/>
        <dbReference type="Rhea" id="RHEA-COMP:11604"/>
        <dbReference type="ChEBI" id="CHEBI:15378"/>
        <dbReference type="ChEBI" id="CHEBI:29999"/>
        <dbReference type="ChEBI" id="CHEBI:30616"/>
        <dbReference type="ChEBI" id="CHEBI:83421"/>
        <dbReference type="ChEBI" id="CHEBI:456216"/>
        <dbReference type="EC" id="2.7.11.1"/>
    </reaction>
</comment>
<dbReference type="Proteomes" id="UP000663864">
    <property type="component" value="Unassembled WGS sequence"/>
</dbReference>
<feature type="domain" description="Protein kinase" evidence="15">
    <location>
        <begin position="1"/>
        <end position="210"/>
    </location>
</feature>
<evidence type="ECO:0000256" key="3">
    <source>
        <dbReference type="ARBA" id="ARBA00022676"/>
    </source>
</evidence>
<dbReference type="Gene3D" id="3.90.176.10">
    <property type="entry name" value="Toxin ADP-ribosyltransferase, Chain A, domain 1"/>
    <property type="match status" value="1"/>
</dbReference>
<keyword evidence="2" id="KW-0723">Serine/threonine-protein kinase</keyword>
<dbReference type="GO" id="GO:0005524">
    <property type="term" value="F:ATP binding"/>
    <property type="evidence" value="ECO:0007669"/>
    <property type="project" value="UniProtKB-UniRule"/>
</dbReference>
<dbReference type="PROSITE" id="PS51996">
    <property type="entry name" value="TR_MART"/>
    <property type="match status" value="1"/>
</dbReference>
<dbReference type="GO" id="GO:0016779">
    <property type="term" value="F:nucleotidyltransferase activity"/>
    <property type="evidence" value="ECO:0007669"/>
    <property type="project" value="UniProtKB-KW"/>
</dbReference>
<evidence type="ECO:0000259" key="15">
    <source>
        <dbReference type="PROSITE" id="PS50011"/>
    </source>
</evidence>
<dbReference type="InterPro" id="IPR051131">
    <property type="entry name" value="NEK_Ser/Thr_kinase_NIMA"/>
</dbReference>
<proteinExistence type="inferred from homology"/>
<dbReference type="PANTHER" id="PTHR44899:SF7">
    <property type="entry name" value="NIMA-RELATED KINASE"/>
    <property type="match status" value="1"/>
</dbReference>
<sequence>MATGIQRELSVEDQYGFIKQIGKGSYGDIWLVVPISLIATSTRYVLKRLDLQSITDEGQEIAEREANLLSTLKHPNIVTYVESFRSWDSHLNIVMHYCDGGDLVLGDVGNLATTIIGTPYYMSPEIFSNTPYDQKTDIWSLGCCMYEMVNLHHAFEATDMNSLVIKILRGRTPQIHGNYSDELKQIIKATLSKRPENRPTAENILKNRYIKQHIVQMLENIKRRLENDAQRKQLEQQSPLTLPSKSQFTDPSSTNNITTKSMTDLSISESRARRRQKNSAKSHSPSHTIVEPSTAVAVDADDVFWNANVPEVREQYPVEKLRCCFEQREKMSEDNYQHCQINNEFTGLSNSAPNISNINTKQKATPPVKFLPLPLATEIVPVEDSKQTNYRYFDIGDLPDQTLLPITGYNKKSLTSLENAVRDVEHLLEDIQVKIIIAKKNVQKCRGILSIDESAAIQLYTMETLPLDRCLYYNLNKTLRTANRRELEPWFSYLKLLLTALYKLPSVRRTVWRGIKNVDLSSEYQEGQCYTWWNFSSCTDTLTVMQTTQFLGTKGLRTLFAIECENGKEIKDYSYVRKENEILLPPAMYIEVLGKINPAPDLHIIHVRETSPPYVMISPPF</sequence>
<reference evidence="17" key="1">
    <citation type="submission" date="2021-02" db="EMBL/GenBank/DDBJ databases">
        <authorList>
            <person name="Nowell W R."/>
        </authorList>
    </citation>
    <scope>NUCLEOTIDE SEQUENCE</scope>
</reference>
<accession>A0A814UAZ2</accession>
<dbReference type="Proteomes" id="UP000663889">
    <property type="component" value="Unassembled WGS sequence"/>
</dbReference>
<dbReference type="PROSITE" id="PS50011">
    <property type="entry name" value="PROTEIN_KINASE_DOM"/>
    <property type="match status" value="1"/>
</dbReference>
<evidence type="ECO:0000256" key="7">
    <source>
        <dbReference type="ARBA" id="ARBA00022777"/>
    </source>
</evidence>